<keyword evidence="3" id="KW-1185">Reference proteome</keyword>
<feature type="domain" description="Tf2-1-like SH3-like" evidence="1">
    <location>
        <begin position="67"/>
        <end position="129"/>
    </location>
</feature>
<name>A0A9Q3Q5E4_9BASI</name>
<organism evidence="2 3">
    <name type="scientific">Austropuccinia psidii MF-1</name>
    <dbReference type="NCBI Taxonomy" id="1389203"/>
    <lineage>
        <taxon>Eukaryota</taxon>
        <taxon>Fungi</taxon>
        <taxon>Dikarya</taxon>
        <taxon>Basidiomycota</taxon>
        <taxon>Pucciniomycotina</taxon>
        <taxon>Pucciniomycetes</taxon>
        <taxon>Pucciniales</taxon>
        <taxon>Sphaerophragmiaceae</taxon>
        <taxon>Austropuccinia</taxon>
    </lineage>
</organism>
<protein>
    <recommendedName>
        <fullName evidence="1">Tf2-1-like SH3-like domain-containing protein</fullName>
    </recommendedName>
</protein>
<sequence>MLEKGWNPRLPYNTLKKDLVDIQPTASSFKLMLDKARHHSKRCMQDSFKYSKERWVKSHKPSDFKIGDLVLVSAPNFNNIKGPKKLKYSFAGPFMIKALHGPNAVKLELTGELMNKHPTFPVSLIKPYRSSEKELFPLRNKGPLETPPLEEGDEKKIVKVLKERSTRNKKEREYLVGYINPTQEDEWLLEKDIKNTDKLSRRFRHEKKPKE</sequence>
<reference evidence="2" key="1">
    <citation type="submission" date="2021-03" db="EMBL/GenBank/DDBJ databases">
        <title>Draft genome sequence of rust myrtle Austropuccinia psidii MF-1, a brazilian biotype.</title>
        <authorList>
            <person name="Quecine M.C."/>
            <person name="Pachon D.M.R."/>
            <person name="Bonatelli M.L."/>
            <person name="Correr F.H."/>
            <person name="Franceschini L.M."/>
            <person name="Leite T.F."/>
            <person name="Margarido G.R.A."/>
            <person name="Almeida C.A."/>
            <person name="Ferrarezi J.A."/>
            <person name="Labate C.A."/>
        </authorList>
    </citation>
    <scope>NUCLEOTIDE SEQUENCE</scope>
    <source>
        <strain evidence="2">MF-1</strain>
    </source>
</reference>
<evidence type="ECO:0000313" key="3">
    <source>
        <dbReference type="Proteomes" id="UP000765509"/>
    </source>
</evidence>
<comment type="caution">
    <text evidence="2">The sequence shown here is derived from an EMBL/GenBank/DDBJ whole genome shotgun (WGS) entry which is preliminary data.</text>
</comment>
<evidence type="ECO:0000313" key="2">
    <source>
        <dbReference type="EMBL" id="MBW0583717.1"/>
    </source>
</evidence>
<dbReference type="OrthoDB" id="3929326at2759"/>
<dbReference type="AlphaFoldDB" id="A0A9Q3Q5E4"/>
<evidence type="ECO:0000259" key="1">
    <source>
        <dbReference type="Pfam" id="PF24626"/>
    </source>
</evidence>
<accession>A0A9Q3Q5E4</accession>
<dbReference type="Proteomes" id="UP000765509">
    <property type="component" value="Unassembled WGS sequence"/>
</dbReference>
<gene>
    <name evidence="2" type="ORF">O181_123432</name>
</gene>
<dbReference type="Pfam" id="PF24626">
    <property type="entry name" value="SH3_Tf2-1"/>
    <property type="match status" value="1"/>
</dbReference>
<proteinExistence type="predicted"/>
<dbReference type="EMBL" id="AVOT02115886">
    <property type="protein sequence ID" value="MBW0583717.1"/>
    <property type="molecule type" value="Genomic_DNA"/>
</dbReference>
<dbReference type="InterPro" id="IPR056924">
    <property type="entry name" value="SH3_Tf2-1"/>
</dbReference>